<keyword evidence="2" id="KW-1185">Reference proteome</keyword>
<proteinExistence type="predicted"/>
<gene>
    <name evidence="1" type="ORF">XENOCAPTIV_012083</name>
</gene>
<dbReference type="Proteomes" id="UP001434883">
    <property type="component" value="Unassembled WGS sequence"/>
</dbReference>
<organism evidence="1 2">
    <name type="scientific">Xenoophorus captivus</name>
    <dbReference type="NCBI Taxonomy" id="1517983"/>
    <lineage>
        <taxon>Eukaryota</taxon>
        <taxon>Metazoa</taxon>
        <taxon>Chordata</taxon>
        <taxon>Craniata</taxon>
        <taxon>Vertebrata</taxon>
        <taxon>Euteleostomi</taxon>
        <taxon>Actinopterygii</taxon>
        <taxon>Neopterygii</taxon>
        <taxon>Teleostei</taxon>
        <taxon>Neoteleostei</taxon>
        <taxon>Acanthomorphata</taxon>
        <taxon>Ovalentaria</taxon>
        <taxon>Atherinomorphae</taxon>
        <taxon>Cyprinodontiformes</taxon>
        <taxon>Goodeidae</taxon>
        <taxon>Xenoophorus</taxon>
    </lineage>
</organism>
<comment type="caution">
    <text evidence="1">The sequence shown here is derived from an EMBL/GenBank/DDBJ whole genome shotgun (WGS) entry which is preliminary data.</text>
</comment>
<protein>
    <recommendedName>
        <fullName evidence="3">Secreted protein</fullName>
    </recommendedName>
</protein>
<name>A0ABV0SFX9_9TELE</name>
<evidence type="ECO:0000313" key="2">
    <source>
        <dbReference type="Proteomes" id="UP001434883"/>
    </source>
</evidence>
<reference evidence="1 2" key="1">
    <citation type="submission" date="2021-06" db="EMBL/GenBank/DDBJ databases">
        <authorList>
            <person name="Palmer J.M."/>
        </authorList>
    </citation>
    <scope>NUCLEOTIDE SEQUENCE [LARGE SCALE GENOMIC DNA]</scope>
    <source>
        <strain evidence="1 2">XC_2019</strain>
        <tissue evidence="1">Muscle</tissue>
    </source>
</reference>
<accession>A0ABV0SFX9</accession>
<dbReference type="EMBL" id="JAHRIN010078181">
    <property type="protein sequence ID" value="MEQ2219071.1"/>
    <property type="molecule type" value="Genomic_DNA"/>
</dbReference>
<sequence>MVYVFMVNTIFTSQAFGNMYTINYTTSIYRMRERERGTGCRTTKLKRVFKCSHLPPLFIPSGVLSVFLQHPVLKLKNKETTSKGNIFTPSGKAAQVFHKQF</sequence>
<evidence type="ECO:0008006" key="3">
    <source>
        <dbReference type="Google" id="ProtNLM"/>
    </source>
</evidence>
<evidence type="ECO:0000313" key="1">
    <source>
        <dbReference type="EMBL" id="MEQ2219071.1"/>
    </source>
</evidence>